<organism evidence="1 2">
    <name type="scientific">Flexibacter flexilis DSM 6793</name>
    <dbReference type="NCBI Taxonomy" id="927664"/>
    <lineage>
        <taxon>Bacteria</taxon>
        <taxon>Pseudomonadati</taxon>
        <taxon>Bacteroidota</taxon>
        <taxon>Cytophagia</taxon>
        <taxon>Cytophagales</taxon>
        <taxon>Flexibacteraceae</taxon>
        <taxon>Flexibacter</taxon>
    </lineage>
</organism>
<dbReference type="EMBL" id="FOLE01000023">
    <property type="protein sequence ID" value="SFD02099.1"/>
    <property type="molecule type" value="Genomic_DNA"/>
</dbReference>
<dbReference type="Proteomes" id="UP000199514">
    <property type="component" value="Unassembled WGS sequence"/>
</dbReference>
<sequence length="235" mass="26505">MEITKVHASNVNAIENSSGCKIHSLYLRITNWKSVISEFETHISDTSWIGKLNDKTAQISFRANVERTINKIVNDIIAKVSSSVNKDIGEYLISYTAQCALEKEYRHQKIPLAELWKEKVSGNPGFDFHTISSSNYLIFGEAKFSLSVTPREKALNQIEEFIGNNKDSGELIWLKPFLDETTLANITNNNEKGYTAAFSFNNESIDITFTNALTSSALKEITKHKELYLIAIEIC</sequence>
<evidence type="ECO:0000313" key="2">
    <source>
        <dbReference type="Proteomes" id="UP000199514"/>
    </source>
</evidence>
<proteinExistence type="predicted"/>
<dbReference type="OrthoDB" id="7000645at2"/>
<dbReference type="AlphaFoldDB" id="A0A1I1NWX8"/>
<dbReference type="STRING" id="927664.SAMN05421780_1234"/>
<accession>A0A1I1NWX8</accession>
<reference evidence="1 2" key="1">
    <citation type="submission" date="2016-10" db="EMBL/GenBank/DDBJ databases">
        <authorList>
            <person name="de Groot N.N."/>
        </authorList>
    </citation>
    <scope>NUCLEOTIDE SEQUENCE [LARGE SCALE GENOMIC DNA]</scope>
    <source>
        <strain evidence="1 2">DSM 6793</strain>
    </source>
</reference>
<dbReference type="RefSeq" id="WP_091516971.1">
    <property type="nucleotide sequence ID" value="NZ_FOLE01000023.1"/>
</dbReference>
<protein>
    <recommendedName>
        <fullName evidence="3">Anti-bacteriophage protein A/HamA C-terminal domain-containing protein</fullName>
    </recommendedName>
</protein>
<keyword evidence="2" id="KW-1185">Reference proteome</keyword>
<gene>
    <name evidence="1" type="ORF">SAMN05421780_1234</name>
</gene>
<evidence type="ECO:0000313" key="1">
    <source>
        <dbReference type="EMBL" id="SFD02099.1"/>
    </source>
</evidence>
<name>A0A1I1NWX8_9BACT</name>
<evidence type="ECO:0008006" key="3">
    <source>
        <dbReference type="Google" id="ProtNLM"/>
    </source>
</evidence>